<proteinExistence type="predicted"/>
<keyword evidence="1" id="KW-0732">Signal</keyword>
<reference evidence="3" key="1">
    <citation type="journal article" date="2019" name="Int. J. Syst. Evol. Microbiol.">
        <title>The Global Catalogue of Microorganisms (GCM) 10K type strain sequencing project: providing services to taxonomists for standard genome sequencing and annotation.</title>
        <authorList>
            <consortium name="The Broad Institute Genomics Platform"/>
            <consortium name="The Broad Institute Genome Sequencing Center for Infectious Disease"/>
            <person name="Wu L."/>
            <person name="Ma J."/>
        </authorList>
    </citation>
    <scope>NUCLEOTIDE SEQUENCE [LARGE SCALE GENOMIC DNA]</scope>
    <source>
        <strain evidence="3">JCM 16545</strain>
    </source>
</reference>
<dbReference type="Proteomes" id="UP001597369">
    <property type="component" value="Unassembled WGS sequence"/>
</dbReference>
<protein>
    <submittedName>
        <fullName evidence="2">Beta strand repeat-containing protein</fullName>
    </submittedName>
</protein>
<dbReference type="EMBL" id="JBHUHV010000060">
    <property type="protein sequence ID" value="MFD2069463.1"/>
    <property type="molecule type" value="Genomic_DNA"/>
</dbReference>
<feature type="signal peptide" evidence="1">
    <location>
        <begin position="1"/>
        <end position="28"/>
    </location>
</feature>
<sequence length="2011" mass="198869">MNLNNYFIMSVKCFLIISGLLFAFSVQAQVGIGTTTPDASAQLDIYSNSKGLLAPRMTAAQRSAINSPANGLLVYQTNDTPGFYFYNNGQWQRLLTNTDTSTGGTGESGNTILNGSGNPTLSTGKDGDFYINLTNYTLFGPKANGAWPATGVSIAGASAADATPDATTAEKGKVQLAGDLTGIAAAPRIAEAAITRNKIADSAVNSDKIADGTVQNADLDKVNIPLSGFGPATADVNMGFQRITHMQEPLQLWDAATKNYVDSKVAAALGYSGGSGSGTGTGTGTVTSVSINAANGISGTVSNFSTTPAITLYLGNITPTSVAATGTVTGSNLSGTNTGDQSASTVPFTPVGSVTATNVQEALEQLQEQVGSGGGSSGVTISAANGFTGTVDNASGSSEITLGTSVNGILFGYGGAISSASTTGTGAVVLAESPILNNPTIGTAIGDITGNAATVTTNADLTGPVTSIGNATSITDGAITATKLKNITDFGSTGYVLSSDGSGGFGWSEAGLTNIMPGAGINISNYGSGVREIGLLNNGVDLIKLKASGTRNANTFLRGDGTWATITSGDGSGMTAVNHDATLVGDGNATPLGLADEAVTQNKLAAGAVTEAKLADNAVTTPKITNGAVTEAKLADNAVTTPKIADGAVTNDKIATVDGLKVTGNISGSASNVTGVIDVANGGTGANNPADARTNLGLGNVDNTSDADKPISTATQTALDTKVDKVEKAAANGVATLGADGKIPSSQLPALSATPVDVVSSSTEMTALGDQVGRMAINNVEGKTYVLYATPASDINNWVEITTPGAVQSVNGQTGTVSLTTADVEPSTDRNYLTDAQLSDLVNKTGDVTLAGQSYLTLSGQTITAGAVDLSGSNATGILNAGRFPALTGDVTTSAGSLTTTLKNTGTPGTYTQVTTDAQGRVTAGASPTTLAGYGITDAASSEHTHSLDDLSNVAIGTKAENDVLQWDALSSKWVNKPLSGSGAITFDATGDVTGTVTGTTSLTPTLTIADDAVTSAKIRDGNITTDKIAPEAITATRLKSITSPGTSGQLLSSDGIGGFTWINPSASGSDGGMTSVDVDGTTITGNGNGTPLKLGNTSVVPGAYSLANITIDAQGRITAASNGTVSGGGTVSSVSVSAANGFTGTVANASSTPAITLGTSVTGILQGDGTAISAAATTGTGAVVLADAPTINNPTFTGTVNISGNASNVTGIVAVANGGTGADNPADARTNLGLGNVENTSDADKPISTATQTALNTKIDLVEKAAANGVATLDASGKVPSSQLPALSSNAVDVVSSDAEMTALGDQVGRMAINNVKGKTYVLYATPASDINNWVEITTPGAVQSVNGQTGTVSLTKNDLGLNNVDNTSDLNKPVSTATQTALNAKADLASPSFTGVPLAPTAAPGTNTTQIATTAFVAAAMASGTPDATTTTNGKVRLAGDLTGTAASPAIATGAVTSAKILDGTVASVDLADNAVTSAKIASSAVTNDKIGSVDAAKLTTGTIPAARFGTNTVPVGAINASGTAGSTTFLRGDGTWATVSGGATNLGYTSAASTGIVTSSTGTSATLPAATTTAAGLFTAADKTKLDGIAASANNYTLPAATATTLGGVKVGSGLAIDASGVLSATATGTGTTVSDATTTAKGIVQLAGDLSGTAAAPTIAANAVTSAKIASGAVTNDKIGSVDAAKLTTGTIPAARFGTNTVPVGAISASGTLSSSTYLRGDGTWGTPTATLANINANSILGNNMTSSAAPVALNAAQVRGILGTGTPDATTYLRGDGAWVTLPGGATNLAYTASATQGIVTSDTGNDATIPAGSTTNASLMLPADKTKLDKIADITTADANKVLTVNSTGTAATWQEPAAGGGGGAMQVYHPGGNTKFFVRATGPGVTCTLSGNKVSIVIPDGVFVQYMKITTSYAAIGNNTDLLFEVTDNSTTQIINTSVDNVVIPIVTLADIALVNPPVHPVHNMGNSSTQFVVTGFSSGKLSFTVNGLSSHNQPEGFYVMLRF</sequence>
<dbReference type="Pfam" id="PF19264">
    <property type="entry name" value="DUF5907"/>
    <property type="match status" value="4"/>
</dbReference>
<name>A0ABW4X4I5_9BACT</name>
<feature type="chain" id="PRO_5045615619" evidence="1">
    <location>
        <begin position="29"/>
        <end position="2011"/>
    </location>
</feature>
<evidence type="ECO:0000256" key="1">
    <source>
        <dbReference type="SAM" id="SignalP"/>
    </source>
</evidence>
<comment type="caution">
    <text evidence="2">The sequence shown here is derived from an EMBL/GenBank/DDBJ whole genome shotgun (WGS) entry which is preliminary data.</text>
</comment>
<accession>A0ABW4X4I5</accession>
<gene>
    <name evidence="2" type="ORF">ACFSKU_21455</name>
</gene>
<evidence type="ECO:0000313" key="2">
    <source>
        <dbReference type="EMBL" id="MFD2069463.1"/>
    </source>
</evidence>
<dbReference type="RefSeq" id="WP_377470780.1">
    <property type="nucleotide sequence ID" value="NZ_JBHUHV010000060.1"/>
</dbReference>
<organism evidence="2 3">
    <name type="scientific">Pontibacter silvestris</name>
    <dbReference type="NCBI Taxonomy" id="2305183"/>
    <lineage>
        <taxon>Bacteria</taxon>
        <taxon>Pseudomonadati</taxon>
        <taxon>Bacteroidota</taxon>
        <taxon>Cytophagia</taxon>
        <taxon>Cytophagales</taxon>
        <taxon>Hymenobacteraceae</taxon>
        <taxon>Pontibacter</taxon>
    </lineage>
</organism>
<dbReference type="InterPro" id="IPR045571">
    <property type="entry name" value="DUF5907"/>
</dbReference>
<evidence type="ECO:0000313" key="3">
    <source>
        <dbReference type="Proteomes" id="UP001597369"/>
    </source>
</evidence>
<keyword evidence="3" id="KW-1185">Reference proteome</keyword>